<evidence type="ECO:0000256" key="5">
    <source>
        <dbReference type="SAM" id="MobiDB-lite"/>
    </source>
</evidence>
<evidence type="ECO:0000259" key="6">
    <source>
        <dbReference type="Pfam" id="PF01494"/>
    </source>
</evidence>
<proteinExistence type="predicted"/>
<evidence type="ECO:0000256" key="3">
    <source>
        <dbReference type="ARBA" id="ARBA00023002"/>
    </source>
</evidence>
<dbReference type="PANTHER" id="PTHR46972:SF1">
    <property type="entry name" value="FAD DEPENDENT OXIDOREDUCTASE DOMAIN-CONTAINING PROTEIN"/>
    <property type="match status" value="1"/>
</dbReference>
<dbReference type="RefSeq" id="XP_018154662.1">
    <property type="nucleotide sequence ID" value="XM_018305238.1"/>
</dbReference>
<dbReference type="PANTHER" id="PTHR46972">
    <property type="entry name" value="MONOOXYGENASE ASQM-RELATED"/>
    <property type="match status" value="1"/>
</dbReference>
<dbReference type="Pfam" id="PF01494">
    <property type="entry name" value="FAD_binding_3"/>
    <property type="match status" value="1"/>
</dbReference>
<accession>A0A1B7Y2B8</accession>
<dbReference type="InterPro" id="IPR036188">
    <property type="entry name" value="FAD/NAD-bd_sf"/>
</dbReference>
<keyword evidence="3" id="KW-0560">Oxidoreductase</keyword>
<evidence type="ECO:0000313" key="7">
    <source>
        <dbReference type="EMBL" id="OBR06144.1"/>
    </source>
</evidence>
<keyword evidence="8" id="KW-1185">Reference proteome</keyword>
<dbReference type="Proteomes" id="UP000092177">
    <property type="component" value="Unassembled WGS sequence"/>
</dbReference>
<gene>
    <name evidence="7" type="ORF">CH63R_10264</name>
</gene>
<sequence>MPAPRAAIVGAGPATSSSRPVGCMPARPPYLAIVEAAVFEGEASPDFRSQSGSSLDLHTENGLAALKQAGLFDEFLKSATGSGSSIQERPEIDRPKLRKLLAESLPVAVIKWGHHLKEVTHKQPLWAEISTFGMVIPSAAETATDVYKLADKDGVLPTVTASDLPSSNVTVIGDTAHSSTPLLGEGVNVTLEDAMKLASAIIHTASKRGDPDLLDGGIKAFENEMPIPHEQSAAADEGAHARLYVHAGFAADDHRDVDNEACQVRDTIGVPSAGCRHGALILFFMRRLLAP</sequence>
<evidence type="ECO:0000313" key="8">
    <source>
        <dbReference type="Proteomes" id="UP000092177"/>
    </source>
</evidence>
<dbReference type="GO" id="GO:0071949">
    <property type="term" value="F:FAD binding"/>
    <property type="evidence" value="ECO:0007669"/>
    <property type="project" value="InterPro"/>
</dbReference>
<dbReference type="GeneID" id="28869345"/>
<organism evidence="7 8">
    <name type="scientific">Colletotrichum higginsianum (strain IMI 349063)</name>
    <name type="common">Crucifer anthracnose fungus</name>
    <dbReference type="NCBI Taxonomy" id="759273"/>
    <lineage>
        <taxon>Eukaryota</taxon>
        <taxon>Fungi</taxon>
        <taxon>Dikarya</taxon>
        <taxon>Ascomycota</taxon>
        <taxon>Pezizomycotina</taxon>
        <taxon>Sordariomycetes</taxon>
        <taxon>Hypocreomycetidae</taxon>
        <taxon>Glomerellales</taxon>
        <taxon>Glomerellaceae</taxon>
        <taxon>Colletotrichum</taxon>
        <taxon>Colletotrichum destructivum species complex</taxon>
    </lineage>
</organism>
<keyword evidence="2" id="KW-0274">FAD</keyword>
<keyword evidence="1" id="KW-0285">Flavoprotein</keyword>
<evidence type="ECO:0000256" key="4">
    <source>
        <dbReference type="ARBA" id="ARBA00023033"/>
    </source>
</evidence>
<dbReference type="Gene3D" id="3.50.50.60">
    <property type="entry name" value="FAD/NAD(P)-binding domain"/>
    <property type="match status" value="2"/>
</dbReference>
<reference evidence="8" key="1">
    <citation type="journal article" date="2017" name="BMC Genomics">
        <title>Gapless genome assembly of Colletotrichum higginsianum reveals chromosome structure and association of transposable elements with secondary metabolite gene clusters.</title>
        <authorList>
            <person name="Dallery J.-F."/>
            <person name="Lapalu N."/>
            <person name="Zampounis A."/>
            <person name="Pigne S."/>
            <person name="Luyten I."/>
            <person name="Amselem J."/>
            <person name="Wittenberg A.H.J."/>
            <person name="Zhou S."/>
            <person name="de Queiroz M.V."/>
            <person name="Robin G.P."/>
            <person name="Auger A."/>
            <person name="Hainaut M."/>
            <person name="Henrissat B."/>
            <person name="Kim K.-T."/>
            <person name="Lee Y.-H."/>
            <person name="Lespinet O."/>
            <person name="Schwartz D.C."/>
            <person name="Thon M.R."/>
            <person name="O'Connell R.J."/>
        </authorList>
    </citation>
    <scope>NUCLEOTIDE SEQUENCE [LARGE SCALE GENOMIC DNA]</scope>
    <source>
        <strain evidence="8">IMI 349063</strain>
    </source>
</reference>
<feature type="region of interest" description="Disordered" evidence="5">
    <location>
        <begin position="1"/>
        <end position="20"/>
    </location>
</feature>
<dbReference type="OrthoDB" id="655030at2759"/>
<evidence type="ECO:0000256" key="2">
    <source>
        <dbReference type="ARBA" id="ARBA00022827"/>
    </source>
</evidence>
<feature type="domain" description="FAD-binding" evidence="6">
    <location>
        <begin position="160"/>
        <end position="215"/>
    </location>
</feature>
<keyword evidence="4" id="KW-0503">Monooxygenase</keyword>
<dbReference type="GO" id="GO:0004497">
    <property type="term" value="F:monooxygenase activity"/>
    <property type="evidence" value="ECO:0007669"/>
    <property type="project" value="UniProtKB-KW"/>
</dbReference>
<evidence type="ECO:0000256" key="1">
    <source>
        <dbReference type="ARBA" id="ARBA00022630"/>
    </source>
</evidence>
<comment type="caution">
    <text evidence="7">The sequence shown here is derived from an EMBL/GenBank/DDBJ whole genome shotgun (WGS) entry which is preliminary data.</text>
</comment>
<dbReference type="AlphaFoldDB" id="A0A1B7Y2B8"/>
<dbReference type="SUPFAM" id="SSF51905">
    <property type="entry name" value="FAD/NAD(P)-binding domain"/>
    <property type="match status" value="1"/>
</dbReference>
<dbReference type="EMBL" id="LTAN01000007">
    <property type="protein sequence ID" value="OBR06144.1"/>
    <property type="molecule type" value="Genomic_DNA"/>
</dbReference>
<dbReference type="KEGG" id="chig:CH63R_10264"/>
<dbReference type="VEuPathDB" id="FungiDB:CH63R_10264"/>
<dbReference type="InterPro" id="IPR002938">
    <property type="entry name" value="FAD-bd"/>
</dbReference>
<name>A0A1B7Y2B8_COLHI</name>
<protein>
    <submittedName>
        <fullName evidence="7">Tetracycline resistance protein from transposon</fullName>
    </submittedName>
</protein>